<dbReference type="PANTHER" id="PTHR38926">
    <property type="entry name" value="F-BOX DOMAIN CONTAINING PROTEIN, EXPRESSED"/>
    <property type="match status" value="1"/>
</dbReference>
<evidence type="ECO:0000313" key="2">
    <source>
        <dbReference type="EMBL" id="KAK3012852.1"/>
    </source>
</evidence>
<name>A0AA88VPU2_9ASTE</name>
<feature type="domain" description="F-box" evidence="1">
    <location>
        <begin position="1"/>
        <end position="44"/>
    </location>
</feature>
<keyword evidence="3" id="KW-1185">Reference proteome</keyword>
<dbReference type="PROSITE" id="PS50181">
    <property type="entry name" value="FBOX"/>
    <property type="match status" value="1"/>
</dbReference>
<protein>
    <recommendedName>
        <fullName evidence="1">F-box domain-containing protein</fullName>
    </recommendedName>
</protein>
<dbReference type="SUPFAM" id="SSF81383">
    <property type="entry name" value="F-box domain"/>
    <property type="match status" value="1"/>
</dbReference>
<dbReference type="AlphaFoldDB" id="A0AA88VPU2"/>
<comment type="caution">
    <text evidence="2">The sequence shown here is derived from an EMBL/GenBank/DDBJ whole genome shotgun (WGS) entry which is preliminary data.</text>
</comment>
<dbReference type="InterPro" id="IPR001810">
    <property type="entry name" value="F-box_dom"/>
</dbReference>
<dbReference type="Proteomes" id="UP001188597">
    <property type="component" value="Unassembled WGS sequence"/>
</dbReference>
<dbReference type="Pfam" id="PF12937">
    <property type="entry name" value="F-box-like"/>
    <property type="match status" value="1"/>
</dbReference>
<gene>
    <name evidence="2" type="ORF">RJ639_010352</name>
</gene>
<dbReference type="InterPro" id="IPR036047">
    <property type="entry name" value="F-box-like_dom_sf"/>
</dbReference>
<accession>A0AA88VPU2</accession>
<evidence type="ECO:0000313" key="3">
    <source>
        <dbReference type="Proteomes" id="UP001188597"/>
    </source>
</evidence>
<reference evidence="2" key="1">
    <citation type="submission" date="2022-12" db="EMBL/GenBank/DDBJ databases">
        <title>Draft genome assemblies for two species of Escallonia (Escalloniales).</title>
        <authorList>
            <person name="Chanderbali A."/>
            <person name="Dervinis C."/>
            <person name="Anghel I."/>
            <person name="Soltis D."/>
            <person name="Soltis P."/>
            <person name="Zapata F."/>
        </authorList>
    </citation>
    <scope>NUCLEOTIDE SEQUENCE</scope>
    <source>
        <strain evidence="2">UCBG64.0493</strain>
        <tissue evidence="2">Leaf</tissue>
    </source>
</reference>
<dbReference type="PANTHER" id="PTHR38926:SF2">
    <property type="entry name" value="F-BOX_LRR-REPEAT PROTEIN 21-RELATED"/>
    <property type="match status" value="1"/>
</dbReference>
<organism evidence="2 3">
    <name type="scientific">Escallonia herrerae</name>
    <dbReference type="NCBI Taxonomy" id="1293975"/>
    <lineage>
        <taxon>Eukaryota</taxon>
        <taxon>Viridiplantae</taxon>
        <taxon>Streptophyta</taxon>
        <taxon>Embryophyta</taxon>
        <taxon>Tracheophyta</taxon>
        <taxon>Spermatophyta</taxon>
        <taxon>Magnoliopsida</taxon>
        <taxon>eudicotyledons</taxon>
        <taxon>Gunneridae</taxon>
        <taxon>Pentapetalae</taxon>
        <taxon>asterids</taxon>
        <taxon>campanulids</taxon>
        <taxon>Escalloniales</taxon>
        <taxon>Escalloniaceae</taxon>
        <taxon>Escallonia</taxon>
    </lineage>
</organism>
<dbReference type="CDD" id="cd22164">
    <property type="entry name" value="F-box_AtSKIP19-like"/>
    <property type="match status" value="1"/>
</dbReference>
<dbReference type="SMART" id="SM00256">
    <property type="entry name" value="FBOX"/>
    <property type="match status" value="1"/>
</dbReference>
<dbReference type="EMBL" id="JAVXUP010001345">
    <property type="protein sequence ID" value="KAK3012852.1"/>
    <property type="molecule type" value="Genomic_DNA"/>
</dbReference>
<evidence type="ECO:0000259" key="1">
    <source>
        <dbReference type="PROSITE" id="PS50181"/>
    </source>
</evidence>
<sequence length="135" mass="15305">MELPLDVWAKILSKLGAVDVLESAQKVCTTWRKICKDPAMWKVIDMHNLGDLPYDLEVMARHAVDRSQGQLVDINIEYCGSDELLEYIVDRVLDSSGADILSVSQGQVVDVNIEYFGSDELLEYIVDRYNASLYF</sequence>
<dbReference type="Gene3D" id="1.20.1280.50">
    <property type="match status" value="1"/>
</dbReference>
<proteinExistence type="predicted"/>